<sequence>MQKNLESWKIRSVESLLDTKYLRVDKETCELPNGNVIPDFYTLWQPDWVLILAQNAEGLWLMEKQYRHGSRTISLEFPAGIIEAGESPVAAAKRELQEECAFGGGAFELVAKLPVNPDRHRGHFFVVRATGVSAQGSTRFDSGEEIETLSFSTEEVMQKMRAGEICHPHQIAAFFLYGLSA</sequence>
<evidence type="ECO:0000256" key="2">
    <source>
        <dbReference type="ARBA" id="ARBA00001946"/>
    </source>
</evidence>
<comment type="cofactor">
    <cofactor evidence="2">
        <name>Mg(2+)</name>
        <dbReference type="ChEBI" id="CHEBI:18420"/>
    </cofactor>
</comment>
<dbReference type="Pfam" id="PF00293">
    <property type="entry name" value="NUDIX"/>
    <property type="match status" value="1"/>
</dbReference>
<gene>
    <name evidence="9" type="ORF">SAMN05720469_1556</name>
</gene>
<evidence type="ECO:0000313" key="9">
    <source>
        <dbReference type="EMBL" id="SHL27011.1"/>
    </source>
</evidence>
<dbReference type="Gene3D" id="3.90.79.10">
    <property type="entry name" value="Nucleoside Triphosphate Pyrophosphohydrolase"/>
    <property type="match status" value="1"/>
</dbReference>
<keyword evidence="5" id="KW-0378">Hydrolase</keyword>
<dbReference type="EMBL" id="FRAW01000055">
    <property type="protein sequence ID" value="SHL27011.1"/>
    <property type="molecule type" value="Genomic_DNA"/>
</dbReference>
<dbReference type="AlphaFoldDB" id="A0A1M6Z9C4"/>
<keyword evidence="10" id="KW-1185">Reference proteome</keyword>
<comment type="catalytic activity">
    <reaction evidence="1">
        <text>GDP-alpha-D-mannose + H2O = alpha-D-mannose 1-phosphate + GMP + 2 H(+)</text>
        <dbReference type="Rhea" id="RHEA:27978"/>
        <dbReference type="ChEBI" id="CHEBI:15377"/>
        <dbReference type="ChEBI" id="CHEBI:15378"/>
        <dbReference type="ChEBI" id="CHEBI:57527"/>
        <dbReference type="ChEBI" id="CHEBI:58115"/>
        <dbReference type="ChEBI" id="CHEBI:58409"/>
    </reaction>
</comment>
<dbReference type="InterPro" id="IPR015797">
    <property type="entry name" value="NUDIX_hydrolase-like_dom_sf"/>
</dbReference>
<dbReference type="PROSITE" id="PS51462">
    <property type="entry name" value="NUDIX"/>
    <property type="match status" value="1"/>
</dbReference>
<feature type="domain" description="Nudix hydrolase" evidence="8">
    <location>
        <begin position="43"/>
        <end position="177"/>
    </location>
</feature>
<evidence type="ECO:0000256" key="6">
    <source>
        <dbReference type="ARBA" id="ARBA00032162"/>
    </source>
</evidence>
<evidence type="ECO:0000313" key="10">
    <source>
        <dbReference type="Proteomes" id="UP000184275"/>
    </source>
</evidence>
<evidence type="ECO:0000256" key="3">
    <source>
        <dbReference type="ARBA" id="ARBA00007275"/>
    </source>
</evidence>
<dbReference type="InterPro" id="IPR000086">
    <property type="entry name" value="NUDIX_hydrolase_dom"/>
</dbReference>
<evidence type="ECO:0000256" key="7">
    <source>
        <dbReference type="ARBA" id="ARBA00032272"/>
    </source>
</evidence>
<dbReference type="GO" id="GO:0019693">
    <property type="term" value="P:ribose phosphate metabolic process"/>
    <property type="evidence" value="ECO:0007669"/>
    <property type="project" value="TreeGrafter"/>
</dbReference>
<dbReference type="PANTHER" id="PTHR11839:SF18">
    <property type="entry name" value="NUDIX HYDROLASE DOMAIN-CONTAINING PROTEIN"/>
    <property type="match status" value="1"/>
</dbReference>
<dbReference type="SUPFAM" id="SSF55811">
    <property type="entry name" value="Nudix"/>
    <property type="match status" value="1"/>
</dbReference>
<protein>
    <recommendedName>
        <fullName evidence="4">GDP-mannose pyrophosphatase</fullName>
    </recommendedName>
    <alternativeName>
        <fullName evidence="6">GDP-mannose hydrolase</fullName>
    </alternativeName>
    <alternativeName>
        <fullName evidence="7">GDPMK</fullName>
    </alternativeName>
</protein>
<dbReference type="GO" id="GO:0016787">
    <property type="term" value="F:hydrolase activity"/>
    <property type="evidence" value="ECO:0007669"/>
    <property type="project" value="UniProtKB-KW"/>
</dbReference>
<reference evidence="10" key="1">
    <citation type="submission" date="2016-11" db="EMBL/GenBank/DDBJ databases">
        <authorList>
            <person name="Varghese N."/>
            <person name="Submissions S."/>
        </authorList>
    </citation>
    <scope>NUCLEOTIDE SEQUENCE [LARGE SCALE GENOMIC DNA]</scope>
    <source>
        <strain evidence="10">UWOS</strain>
    </source>
</reference>
<evidence type="ECO:0000256" key="5">
    <source>
        <dbReference type="ARBA" id="ARBA00022801"/>
    </source>
</evidence>
<evidence type="ECO:0000256" key="1">
    <source>
        <dbReference type="ARBA" id="ARBA00000847"/>
    </source>
</evidence>
<organism evidence="9 10">
    <name type="scientific">Fibrobacter intestinalis</name>
    <dbReference type="NCBI Taxonomy" id="28122"/>
    <lineage>
        <taxon>Bacteria</taxon>
        <taxon>Pseudomonadati</taxon>
        <taxon>Fibrobacterota</taxon>
        <taxon>Fibrobacteria</taxon>
        <taxon>Fibrobacterales</taxon>
        <taxon>Fibrobacteraceae</taxon>
        <taxon>Fibrobacter</taxon>
    </lineage>
</organism>
<dbReference type="GO" id="GO:0006753">
    <property type="term" value="P:nucleoside phosphate metabolic process"/>
    <property type="evidence" value="ECO:0007669"/>
    <property type="project" value="TreeGrafter"/>
</dbReference>
<dbReference type="PANTHER" id="PTHR11839">
    <property type="entry name" value="UDP/ADP-SUGAR PYROPHOSPHATASE"/>
    <property type="match status" value="1"/>
</dbReference>
<name>A0A1M6Z9C4_9BACT</name>
<dbReference type="RefSeq" id="WP_233126369.1">
    <property type="nucleotide sequence ID" value="NZ_FRAW01000055.1"/>
</dbReference>
<accession>A0A1M6Z9C4</accession>
<dbReference type="CDD" id="cd03424">
    <property type="entry name" value="NUDIX_ADPRase_Nudt5_UGPPase_Nudt14"/>
    <property type="match status" value="1"/>
</dbReference>
<evidence type="ECO:0000259" key="8">
    <source>
        <dbReference type="PROSITE" id="PS51462"/>
    </source>
</evidence>
<comment type="similarity">
    <text evidence="3">Belongs to the Nudix hydrolase family. NudK subfamily.</text>
</comment>
<proteinExistence type="inferred from homology"/>
<dbReference type="Proteomes" id="UP000184275">
    <property type="component" value="Unassembled WGS sequence"/>
</dbReference>
<evidence type="ECO:0000256" key="4">
    <source>
        <dbReference type="ARBA" id="ARBA00016377"/>
    </source>
</evidence>